<accession>A0A518I2K2</accession>
<sequence>MSISPSSGEIASSPPSSVQSGKITCGACKATNPVGGQFCAGCGHALYEPCAQCNKPVLLEQSFCGHCGCDLVASISNRKNSLEGKIADAINAAKERDFDKSKGILAVVTREKDYRFKEVIAHAKTAQQKIDLIAEQECGSASERIAAAQQAYDVGDSARVVELLSSLSSKLLTPEAKSQLQRSTTLLEQLKTAEQSLHEAFQKRDWTTSGVVLDQLLELQPDDPSVAKLAQKVGKKLIAKATTLRQTHKYAAAAEVLDCVPAIARGQEYLNLNETVQRVVWLANQFNGEPFATPTLGRIAKQWLAESDGDPRARKMIERISGRIKGPKSTSRDLFACLDATERSWVGGPLGVLAFPKSIDFGDHAAFRSSAGQFNVALGLALQGLGLGLVKEDFSPKKGLLKRLGRKKADRCWGLDLGATGIKAVCLESDGDERPKLVECHKLAIETPLTRSTDDSKLDQQIRTTMETFLQEHEIEGTPVWVSFPARELVSRFVKLPPVADKQVKTLFEKEVESRIPLPMDEVACVNWIGPFPDDQLTAIGRPAFVSAAKKQFVDRYLENLGLAGLNVSGLQATPIALLNFAAVEFADLIALDREDDDDLELKLPTVSLFDCGAETTTALLLSGASCWFWSFESGGNEFTRLVSRATKTTHGEAEKLKRNPASLQHPESQFEMVEQRIEEMHGRLRKITSDTIAGHDEIDVKQSWCCGGGVLTHGWIKRILCDRKDK</sequence>
<dbReference type="InterPro" id="IPR050696">
    <property type="entry name" value="FtsA/MreB"/>
</dbReference>
<gene>
    <name evidence="2" type="ORF">Enr13x_71560</name>
</gene>
<dbReference type="PANTHER" id="PTHR32432">
    <property type="entry name" value="CELL DIVISION PROTEIN FTSA-RELATED"/>
    <property type="match status" value="1"/>
</dbReference>
<dbReference type="Gene3D" id="3.30.1490.300">
    <property type="match status" value="1"/>
</dbReference>
<dbReference type="AlphaFoldDB" id="A0A518I2K2"/>
<dbReference type="InterPro" id="IPR025874">
    <property type="entry name" value="DZR"/>
</dbReference>
<evidence type="ECO:0000313" key="2">
    <source>
        <dbReference type="EMBL" id="QDV47247.1"/>
    </source>
</evidence>
<dbReference type="Pfam" id="PF12773">
    <property type="entry name" value="DZR"/>
    <property type="match status" value="1"/>
</dbReference>
<dbReference type="Pfam" id="PF11104">
    <property type="entry name" value="PilM_2"/>
    <property type="match status" value="1"/>
</dbReference>
<dbReference type="KEGG" id="snep:Enr13x_71560"/>
<dbReference type="SUPFAM" id="SSF53067">
    <property type="entry name" value="Actin-like ATPase domain"/>
    <property type="match status" value="2"/>
</dbReference>
<protein>
    <submittedName>
        <fullName evidence="2">Competence protein A</fullName>
    </submittedName>
</protein>
<proteinExistence type="predicted"/>
<dbReference type="OrthoDB" id="262533at2"/>
<dbReference type="PANTHER" id="PTHR32432:SF3">
    <property type="entry name" value="ETHANOLAMINE UTILIZATION PROTEIN EUTJ"/>
    <property type="match status" value="1"/>
</dbReference>
<dbReference type="Proteomes" id="UP000319004">
    <property type="component" value="Chromosome"/>
</dbReference>
<dbReference type="InterPro" id="IPR043129">
    <property type="entry name" value="ATPase_NBD"/>
</dbReference>
<feature type="domain" description="DZANK-type" evidence="1">
    <location>
        <begin position="25"/>
        <end position="68"/>
    </location>
</feature>
<evidence type="ECO:0000259" key="1">
    <source>
        <dbReference type="Pfam" id="PF12773"/>
    </source>
</evidence>
<evidence type="ECO:0000313" key="3">
    <source>
        <dbReference type="Proteomes" id="UP000319004"/>
    </source>
</evidence>
<dbReference type="Gene3D" id="3.30.420.40">
    <property type="match status" value="2"/>
</dbReference>
<reference evidence="2 3" key="1">
    <citation type="submission" date="2019-03" db="EMBL/GenBank/DDBJ databases">
        <title>Deep-cultivation of Planctomycetes and their phenomic and genomic characterization uncovers novel biology.</title>
        <authorList>
            <person name="Wiegand S."/>
            <person name="Jogler M."/>
            <person name="Boedeker C."/>
            <person name="Pinto D."/>
            <person name="Vollmers J."/>
            <person name="Rivas-Marin E."/>
            <person name="Kohn T."/>
            <person name="Peeters S.H."/>
            <person name="Heuer A."/>
            <person name="Rast P."/>
            <person name="Oberbeckmann S."/>
            <person name="Bunk B."/>
            <person name="Jeske O."/>
            <person name="Meyerdierks A."/>
            <person name="Storesund J.E."/>
            <person name="Kallscheuer N."/>
            <person name="Luecker S."/>
            <person name="Lage O.M."/>
            <person name="Pohl T."/>
            <person name="Merkel B.J."/>
            <person name="Hornburger P."/>
            <person name="Mueller R.-W."/>
            <person name="Bruemmer F."/>
            <person name="Labrenz M."/>
            <person name="Spormann A.M."/>
            <person name="Op den Camp H."/>
            <person name="Overmann J."/>
            <person name="Amann R."/>
            <person name="Jetten M.S.M."/>
            <person name="Mascher T."/>
            <person name="Medema M.H."/>
            <person name="Devos D.P."/>
            <person name="Kaster A.-K."/>
            <person name="Ovreas L."/>
            <person name="Rohde M."/>
            <person name="Galperin M.Y."/>
            <person name="Jogler C."/>
        </authorList>
    </citation>
    <scope>NUCLEOTIDE SEQUENCE [LARGE SCALE GENOMIC DNA]</scope>
    <source>
        <strain evidence="2 3">Enr13</strain>
    </source>
</reference>
<keyword evidence="3" id="KW-1185">Reference proteome</keyword>
<dbReference type="EMBL" id="CP037423">
    <property type="protein sequence ID" value="QDV47247.1"/>
    <property type="molecule type" value="Genomic_DNA"/>
</dbReference>
<name>A0A518I2K2_9BACT</name>
<dbReference type="InterPro" id="IPR005883">
    <property type="entry name" value="PilM"/>
</dbReference>
<organism evidence="2 3">
    <name type="scientific">Stieleria neptunia</name>
    <dbReference type="NCBI Taxonomy" id="2527979"/>
    <lineage>
        <taxon>Bacteria</taxon>
        <taxon>Pseudomonadati</taxon>
        <taxon>Planctomycetota</taxon>
        <taxon>Planctomycetia</taxon>
        <taxon>Pirellulales</taxon>
        <taxon>Pirellulaceae</taxon>
        <taxon>Stieleria</taxon>
    </lineage>
</organism>